<dbReference type="SUPFAM" id="SSF55874">
    <property type="entry name" value="ATPase domain of HSP90 chaperone/DNA topoisomerase II/histidine kinase"/>
    <property type="match status" value="1"/>
</dbReference>
<feature type="domain" description="Histidine kinase/HSP90-like ATPase" evidence="1">
    <location>
        <begin position="34"/>
        <end position="133"/>
    </location>
</feature>
<evidence type="ECO:0000259" key="1">
    <source>
        <dbReference type="SMART" id="SM00387"/>
    </source>
</evidence>
<proteinExistence type="predicted"/>
<reference evidence="2" key="1">
    <citation type="submission" date="2021-09" db="EMBL/GenBank/DDBJ databases">
        <title>Genome analysis of Fictibacillus sp. KIGAM418 isolated from marine sediment.</title>
        <authorList>
            <person name="Seo M.-J."/>
            <person name="Cho E.-S."/>
            <person name="Hwang C.Y."/>
        </authorList>
    </citation>
    <scope>NUCLEOTIDE SEQUENCE</scope>
    <source>
        <strain evidence="2">KIGAM418</strain>
    </source>
</reference>
<dbReference type="Gene3D" id="3.30.565.10">
    <property type="entry name" value="Histidine kinase-like ATPase, C-terminal domain"/>
    <property type="match status" value="1"/>
</dbReference>
<evidence type="ECO:0000313" key="2">
    <source>
        <dbReference type="EMBL" id="MCK6259081.1"/>
    </source>
</evidence>
<dbReference type="EMBL" id="JAIWJX010000002">
    <property type="protein sequence ID" value="MCK6259081.1"/>
    <property type="molecule type" value="Genomic_DNA"/>
</dbReference>
<protein>
    <submittedName>
        <fullName evidence="2">Anti-sigma regulatory factor</fullName>
    </submittedName>
</protein>
<accession>A0A9X1XFB1</accession>
<organism evidence="2 3">
    <name type="scientific">Fictibacillus marinisediminis</name>
    <dbReference type="NCBI Taxonomy" id="2878389"/>
    <lineage>
        <taxon>Bacteria</taxon>
        <taxon>Bacillati</taxon>
        <taxon>Bacillota</taxon>
        <taxon>Bacilli</taxon>
        <taxon>Bacillales</taxon>
        <taxon>Fictibacillaceae</taxon>
        <taxon>Fictibacillus</taxon>
    </lineage>
</organism>
<dbReference type="InterPro" id="IPR036890">
    <property type="entry name" value="HATPase_C_sf"/>
</dbReference>
<dbReference type="InterPro" id="IPR003594">
    <property type="entry name" value="HATPase_dom"/>
</dbReference>
<comment type="caution">
    <text evidence="2">The sequence shown here is derived from an EMBL/GenBank/DDBJ whole genome shotgun (WGS) entry which is preliminary data.</text>
</comment>
<sequence length="133" mass="14587">MDNAIIVNIHSEQDIVAARQHGKRLSKKLKFSTINQIRITTAVSELARNIYLYAGKGKITFESLFKQQKSGIKIIASDQGPGIKEVRRVLEDGYSTSGGLGMGLPGVKRLMDEFIIDSHDGAGTTITAVKWVQ</sequence>
<dbReference type="SMART" id="SM00387">
    <property type="entry name" value="HATPase_c"/>
    <property type="match status" value="1"/>
</dbReference>
<keyword evidence="3" id="KW-1185">Reference proteome</keyword>
<dbReference type="AlphaFoldDB" id="A0A9X1XFB1"/>
<dbReference type="Proteomes" id="UP001139011">
    <property type="component" value="Unassembled WGS sequence"/>
</dbReference>
<dbReference type="Pfam" id="PF02518">
    <property type="entry name" value="HATPase_c"/>
    <property type="match status" value="1"/>
</dbReference>
<evidence type="ECO:0000313" key="3">
    <source>
        <dbReference type="Proteomes" id="UP001139011"/>
    </source>
</evidence>
<dbReference type="CDD" id="cd16934">
    <property type="entry name" value="HATPase_RsbT-like"/>
    <property type="match status" value="1"/>
</dbReference>
<gene>
    <name evidence="2" type="ORF">LCY76_21145</name>
</gene>
<name>A0A9X1XFB1_9BACL</name>